<comment type="caution">
    <text evidence="2">The sequence shown here is derived from an EMBL/GenBank/DDBJ whole genome shotgun (WGS) entry which is preliminary data.</text>
</comment>
<dbReference type="Gene3D" id="3.30.1490.20">
    <property type="entry name" value="ATP-grasp fold, A domain"/>
    <property type="match status" value="1"/>
</dbReference>
<dbReference type="Pfam" id="PF13380">
    <property type="entry name" value="CoA_binding_2"/>
    <property type="match status" value="1"/>
</dbReference>
<dbReference type="OrthoDB" id="190266at2"/>
<keyword evidence="3" id="KW-1185">Reference proteome</keyword>
<dbReference type="InterPro" id="IPR003781">
    <property type="entry name" value="CoA-bd"/>
</dbReference>
<dbReference type="Gene3D" id="3.40.50.261">
    <property type="entry name" value="Succinyl-CoA synthetase domains"/>
    <property type="match status" value="2"/>
</dbReference>
<protein>
    <submittedName>
        <fullName evidence="2">CoA-binding protein</fullName>
    </submittedName>
</protein>
<dbReference type="SUPFAM" id="SSF52210">
    <property type="entry name" value="Succinyl-CoA synthetase domains"/>
    <property type="match status" value="2"/>
</dbReference>
<evidence type="ECO:0000313" key="2">
    <source>
        <dbReference type="EMBL" id="RWZ59700.1"/>
    </source>
</evidence>
<sequence>MLPRDLAPLLEPRGVVVVGASGNPEKLGYAMASSLETFPGEVRLVNSRPTAGMHSSIGEAAAAGAVPDLAVMCVPAMHTASAVRESAEAGVGAALVCAGGFAEAGGVGVDYARDLDTVVAETGIRLLGPNTSGFFVPHASLFASFVPGVRRLGPGSVAVVAASGGVNHVLSFRLESDGAGVSLGVGIGAGQDVSAPDVLHYLVGHETTRAVILHVETVPDGPALVEAVATLAAVKPVIALVVGRNDVSEFARSHTGALATSWRTTRAALRQAGAVLVGDEVQAVAAATALSARRARVSARPGVALITAQAGPGLIIADALSDANHLPELGADTKAVLAGLLPPLTFQANPVDTGRPGETFPSVVRTVAADPVTDVLGVYAITEPVVDIVADVLAAGVADDVPVVMGVDGPASDVSSLRRSGRDTGIPVLSGPTQLAQGLAALADDAKSRAASREASSPAPVVPLWVASVAEGEWDEARGKDLLDALGIATPPRYRCADREAARRAWSTLDPPLAVKLLDASVLHKTEIGGVVLGVRTAEDLERALDDLETAGASEFLVESMAAPGIDLVVGARNDTVFGPIVAMGVGGIATEVLGDVAIRTAPLTRTAAVAMVEDLVARELLLGHRGSAPVDLEVLGGIVVGLGALVADGVVDEIEINPLRSTATGIVALDAIVLPAHKEVRTT</sequence>
<dbReference type="SUPFAM" id="SSF56059">
    <property type="entry name" value="Glutathione synthetase ATP-binding domain-like"/>
    <property type="match status" value="1"/>
</dbReference>
<reference evidence="2 3" key="1">
    <citation type="submission" date="2018-12" db="EMBL/GenBank/DDBJ databases">
        <authorList>
            <person name="Li F."/>
        </authorList>
    </citation>
    <scope>NUCLEOTIDE SEQUENCE [LARGE SCALE GENOMIC DNA]</scope>
    <source>
        <strain evidence="2 3">8H24J-4-2</strain>
    </source>
</reference>
<dbReference type="InterPro" id="IPR013815">
    <property type="entry name" value="ATP_grasp_subdomain_1"/>
</dbReference>
<dbReference type="Pfam" id="PF13549">
    <property type="entry name" value="ATP-grasp_5"/>
    <property type="match status" value="1"/>
</dbReference>
<evidence type="ECO:0000313" key="3">
    <source>
        <dbReference type="Proteomes" id="UP000288603"/>
    </source>
</evidence>
<dbReference type="PANTHER" id="PTHR42793">
    <property type="entry name" value="COA BINDING DOMAIN CONTAINING PROTEIN"/>
    <property type="match status" value="1"/>
</dbReference>
<dbReference type="Gene3D" id="3.30.470.20">
    <property type="entry name" value="ATP-grasp fold, B domain"/>
    <property type="match status" value="1"/>
</dbReference>
<dbReference type="SUPFAM" id="SSF51735">
    <property type="entry name" value="NAD(P)-binding Rossmann-fold domains"/>
    <property type="match status" value="1"/>
</dbReference>
<dbReference type="InterPro" id="IPR036291">
    <property type="entry name" value="NAD(P)-bd_dom_sf"/>
</dbReference>
<proteinExistence type="predicted"/>
<dbReference type="EMBL" id="RZNC01000004">
    <property type="protein sequence ID" value="RWZ59700.1"/>
    <property type="molecule type" value="Genomic_DNA"/>
</dbReference>
<dbReference type="InterPro" id="IPR016102">
    <property type="entry name" value="Succinyl-CoA_synth-like"/>
</dbReference>
<dbReference type="GO" id="GO:0005524">
    <property type="term" value="F:ATP binding"/>
    <property type="evidence" value="ECO:0007669"/>
    <property type="project" value="InterPro"/>
</dbReference>
<evidence type="ECO:0000259" key="1">
    <source>
        <dbReference type="SMART" id="SM00881"/>
    </source>
</evidence>
<dbReference type="SMART" id="SM00881">
    <property type="entry name" value="CoA_binding"/>
    <property type="match status" value="1"/>
</dbReference>
<gene>
    <name evidence="2" type="ORF">ELQ92_11675</name>
</gene>
<name>A0A3S4BZ83_9MICO</name>
<organism evidence="2 3">
    <name type="scientific">Labedella populi</name>
    <dbReference type="NCBI Taxonomy" id="2498850"/>
    <lineage>
        <taxon>Bacteria</taxon>
        <taxon>Bacillati</taxon>
        <taxon>Actinomycetota</taxon>
        <taxon>Actinomycetes</taxon>
        <taxon>Micrococcales</taxon>
        <taxon>Microbacteriaceae</taxon>
        <taxon>Labedella</taxon>
    </lineage>
</organism>
<dbReference type="Gene3D" id="3.40.50.720">
    <property type="entry name" value="NAD(P)-binding Rossmann-like Domain"/>
    <property type="match status" value="1"/>
</dbReference>
<dbReference type="AlphaFoldDB" id="A0A3S4BZ83"/>
<dbReference type="InterPro" id="IPR032875">
    <property type="entry name" value="Succ_CoA_lig_flav_dom"/>
</dbReference>
<dbReference type="Proteomes" id="UP000288603">
    <property type="component" value="Unassembled WGS sequence"/>
</dbReference>
<feature type="domain" description="CoA-binding" evidence="1">
    <location>
        <begin position="9"/>
        <end position="101"/>
    </location>
</feature>
<dbReference type="Pfam" id="PF13607">
    <property type="entry name" value="Succ_CoA_lig"/>
    <property type="match status" value="1"/>
</dbReference>
<dbReference type="PANTHER" id="PTHR42793:SF1">
    <property type="entry name" value="PEPTIDYL-LYSINE N-ACETYLTRANSFERASE PATZ"/>
    <property type="match status" value="1"/>
</dbReference>
<accession>A0A3S4BZ83</accession>